<evidence type="ECO:0000313" key="4">
    <source>
        <dbReference type="Proteomes" id="UP000509345"/>
    </source>
</evidence>
<evidence type="ECO:0000313" key="2">
    <source>
        <dbReference type="EMBL" id="QKW41285.1"/>
    </source>
</evidence>
<protein>
    <submittedName>
        <fullName evidence="1">SHOCT domain-containing protein</fullName>
    </submittedName>
</protein>
<accession>A0A6N9V8D4</accession>
<gene>
    <name evidence="1" type="ORF">G3I39_10610</name>
    <name evidence="2" type="ORF">HUT09_01255</name>
</gene>
<name>A0A6N9V8D4_STRMI</name>
<dbReference type="AlphaFoldDB" id="A0A6N9V8D4"/>
<dbReference type="GeneID" id="87629813"/>
<dbReference type="Pfam" id="PF19850">
    <property type="entry name" value="DUF6325"/>
    <property type="match status" value="1"/>
</dbReference>
<dbReference type="Proteomes" id="UP000509345">
    <property type="component" value="Chromosome"/>
</dbReference>
<reference evidence="1 3" key="1">
    <citation type="submission" date="2020-01" db="EMBL/GenBank/DDBJ databases">
        <title>Insect and environment-associated Actinomycetes.</title>
        <authorList>
            <person name="Currrie C."/>
            <person name="Chevrette M."/>
            <person name="Carlson C."/>
            <person name="Stubbendieck R."/>
            <person name="Wendt-Pienkowski E."/>
        </authorList>
    </citation>
    <scope>NUCLEOTIDE SEQUENCE [LARGE SCALE GENOMIC DNA]</scope>
    <source>
        <strain evidence="1 3">SID14438</strain>
    </source>
</reference>
<sequence length="177" mass="18269">MAVGPVEHLVIAFPGSGFTGSVVPVLADAVASGAVRARDLAFVRRAEGGGLAPVELAELDPEGAVPVDTAEGGAAVALGAGDVEVLERTVPQGVTVALVVREDLWTSQLARTFREAGGTFVGHERFGAAEPAAAGEEGEAGEGDDIITRLERLAELWRRDVLTDAEFAEQKANLLAD</sequence>
<organism evidence="1 3">
    <name type="scientific">Streptomyces microflavus</name>
    <name type="common">Streptomyces lipmanii</name>
    <dbReference type="NCBI Taxonomy" id="1919"/>
    <lineage>
        <taxon>Bacteria</taxon>
        <taxon>Bacillati</taxon>
        <taxon>Actinomycetota</taxon>
        <taxon>Actinomycetes</taxon>
        <taxon>Kitasatosporales</taxon>
        <taxon>Streptomycetaceae</taxon>
        <taxon>Streptomyces</taxon>
    </lineage>
</organism>
<proteinExistence type="predicted"/>
<reference evidence="2 4" key="2">
    <citation type="submission" date="2020-06" db="EMBL/GenBank/DDBJ databases">
        <title>Genome mining for natural products.</title>
        <authorList>
            <person name="Zhang B."/>
            <person name="Shi J."/>
            <person name="Ge H."/>
        </authorList>
    </citation>
    <scope>NUCLEOTIDE SEQUENCE [LARGE SCALE GENOMIC DNA]</scope>
    <source>
        <strain evidence="2 4">NA06532</strain>
    </source>
</reference>
<evidence type="ECO:0000313" key="3">
    <source>
        <dbReference type="Proteomes" id="UP000471648"/>
    </source>
</evidence>
<dbReference type="EMBL" id="CP054926">
    <property type="protein sequence ID" value="QKW41285.1"/>
    <property type="molecule type" value="Genomic_DNA"/>
</dbReference>
<dbReference type="RefSeq" id="WP_164357033.1">
    <property type="nucleotide sequence ID" value="NZ_CP054926.1"/>
</dbReference>
<dbReference type="InterPro" id="IPR046288">
    <property type="entry name" value="DUF6325"/>
</dbReference>
<dbReference type="Proteomes" id="UP000471648">
    <property type="component" value="Unassembled WGS sequence"/>
</dbReference>
<evidence type="ECO:0000313" key="1">
    <source>
        <dbReference type="EMBL" id="NEB67498.1"/>
    </source>
</evidence>
<dbReference type="EMBL" id="JAAGME010000426">
    <property type="protein sequence ID" value="NEB67498.1"/>
    <property type="molecule type" value="Genomic_DNA"/>
</dbReference>